<dbReference type="InterPro" id="IPR019080">
    <property type="entry name" value="YqaJ_viral_recombinase"/>
</dbReference>
<protein>
    <submittedName>
        <fullName evidence="2">YqaJ viral recombinase family protein</fullName>
    </submittedName>
</protein>
<feature type="domain" description="YqaJ viral recombinase" evidence="1">
    <location>
        <begin position="34"/>
        <end position="165"/>
    </location>
</feature>
<dbReference type="PANTHER" id="PTHR46609:SF6">
    <property type="entry name" value="EXONUCLEASE, PHAGE-TYPE_RECB, C-TERMINAL DOMAIN-CONTAINING PROTEIN-RELATED"/>
    <property type="match status" value="1"/>
</dbReference>
<dbReference type="InterPro" id="IPR017482">
    <property type="entry name" value="Lambda-type_endonuclease"/>
</dbReference>
<dbReference type="SUPFAM" id="SSF52980">
    <property type="entry name" value="Restriction endonuclease-like"/>
    <property type="match status" value="1"/>
</dbReference>
<keyword evidence="3" id="KW-1185">Reference proteome</keyword>
<gene>
    <name evidence="2" type="ORF">RH857_12600</name>
</gene>
<dbReference type="Gene3D" id="3.90.320.10">
    <property type="match status" value="1"/>
</dbReference>
<dbReference type="Pfam" id="PF09588">
    <property type="entry name" value="YqaJ"/>
    <property type="match status" value="1"/>
</dbReference>
<dbReference type="EMBL" id="JAVKGT010000044">
    <property type="protein sequence ID" value="MDR5712960.1"/>
    <property type="molecule type" value="Genomic_DNA"/>
</dbReference>
<dbReference type="PANTHER" id="PTHR46609">
    <property type="entry name" value="EXONUCLEASE, PHAGE-TYPE/RECB, C-TERMINAL DOMAIN-CONTAINING PROTEIN"/>
    <property type="match status" value="1"/>
</dbReference>
<dbReference type="NCBIfam" id="TIGR03033">
    <property type="entry name" value="phage_rel_nuc"/>
    <property type="match status" value="1"/>
</dbReference>
<evidence type="ECO:0000259" key="1">
    <source>
        <dbReference type="Pfam" id="PF09588"/>
    </source>
</evidence>
<comment type="caution">
    <text evidence="2">The sequence shown here is derived from an EMBL/GenBank/DDBJ whole genome shotgun (WGS) entry which is preliminary data.</text>
</comment>
<name>A0ABU1FWA2_9MICC</name>
<dbReference type="InterPro" id="IPR051703">
    <property type="entry name" value="NF-kappa-B_Signaling_Reg"/>
</dbReference>
<organism evidence="2 3">
    <name type="scientific">Nesterenkonia flava</name>
    <dbReference type="NCBI Taxonomy" id="469799"/>
    <lineage>
        <taxon>Bacteria</taxon>
        <taxon>Bacillati</taxon>
        <taxon>Actinomycetota</taxon>
        <taxon>Actinomycetes</taxon>
        <taxon>Micrococcales</taxon>
        <taxon>Micrococcaceae</taxon>
        <taxon>Nesterenkonia</taxon>
    </lineage>
</organism>
<reference evidence="3" key="1">
    <citation type="submission" date="2023-07" db="EMBL/GenBank/DDBJ databases">
        <title>Description of three actinobacteria isolated from air of manufacturing shop in a pharmaceutical factory.</title>
        <authorList>
            <person name="Zhang D.-F."/>
        </authorList>
    </citation>
    <scope>NUCLEOTIDE SEQUENCE [LARGE SCALE GENOMIC DNA]</scope>
    <source>
        <strain evidence="3">CCTCC AB 207010</strain>
    </source>
</reference>
<proteinExistence type="predicted"/>
<dbReference type="InterPro" id="IPR011604">
    <property type="entry name" value="PDDEXK-like_dom_sf"/>
</dbReference>
<dbReference type="InterPro" id="IPR011335">
    <property type="entry name" value="Restrct_endonuc-II-like"/>
</dbReference>
<dbReference type="RefSeq" id="WP_310538328.1">
    <property type="nucleotide sequence ID" value="NZ_BAAAOC010000012.1"/>
</dbReference>
<evidence type="ECO:0000313" key="3">
    <source>
        <dbReference type="Proteomes" id="UP001260872"/>
    </source>
</evidence>
<sequence length="350" mass="39414">MTAQMHDTVENLDTARWACPHANLVLRADAPREEWLAARRQGIGGSDASAILGVNKYSSAYQVWLDKTGRGTEKEETMAMRMGNLLEPIVVQLFEEETGIRTRRAGLMRSKEHAYLQVSVDRLTADGGLLECKTSNGFLSHEWEDGQVPDHAELQVQHGLAVTGRSHAWVAGLLDGREFFVRRIDRDEDLIRIIIEQGERFWHDHVLADEAPAVTAVDYEPLKARFRTADEGAAVTVDRTTLVVLRAEYEAAHEAEKTAVEQKKEAAAKIRELAKEADTLKSPEGEVFFTIKQNGVFSASQFEKEHPDIAKSFLVPTEKLDAKKLQENHPELHKQYRARTLRLPKLKTNS</sequence>
<evidence type="ECO:0000313" key="2">
    <source>
        <dbReference type="EMBL" id="MDR5712960.1"/>
    </source>
</evidence>
<accession>A0ABU1FWA2</accession>
<dbReference type="Proteomes" id="UP001260872">
    <property type="component" value="Unassembled WGS sequence"/>
</dbReference>